<dbReference type="Pfam" id="PF08706">
    <property type="entry name" value="D5_N"/>
    <property type="match status" value="1"/>
</dbReference>
<dbReference type="Pfam" id="PF19263">
    <property type="entry name" value="DUF5906"/>
    <property type="match status" value="1"/>
</dbReference>
<dbReference type="Proteomes" id="UP001187221">
    <property type="component" value="Unassembled WGS sequence"/>
</dbReference>
<proteinExistence type="predicted"/>
<dbReference type="SMART" id="SM00885">
    <property type="entry name" value="D5_N"/>
    <property type="match status" value="1"/>
</dbReference>
<dbReference type="InterPro" id="IPR051620">
    <property type="entry name" value="ORF904-like_C"/>
</dbReference>
<dbReference type="EMBL" id="BTFW01000001">
    <property type="protein sequence ID" value="GMM61493.1"/>
    <property type="molecule type" value="Genomic_DNA"/>
</dbReference>
<comment type="caution">
    <text evidence="6">The sequence shown here is derived from an EMBL/GenBank/DDBJ whole genome shotgun (WGS) entry which is preliminary data.</text>
</comment>
<evidence type="ECO:0000256" key="1">
    <source>
        <dbReference type="ARBA" id="ARBA00022741"/>
    </source>
</evidence>
<dbReference type="Gene3D" id="3.40.50.300">
    <property type="entry name" value="P-loop containing nucleotide triphosphate hydrolases"/>
    <property type="match status" value="1"/>
</dbReference>
<gene>
    <name evidence="6" type="ORF">NUTIK01_22700</name>
</gene>
<feature type="domain" description="SF3 helicase" evidence="5">
    <location>
        <begin position="207"/>
        <end position="366"/>
    </location>
</feature>
<dbReference type="InterPro" id="IPR027417">
    <property type="entry name" value="P-loop_NTPase"/>
</dbReference>
<name>A0ABQ6P8B3_9SPHN</name>
<keyword evidence="2" id="KW-0378">Hydrolase</keyword>
<dbReference type="InterPro" id="IPR006500">
    <property type="entry name" value="Helicase_put_C_phage/plasmid"/>
</dbReference>
<evidence type="ECO:0000313" key="7">
    <source>
        <dbReference type="Proteomes" id="UP001187221"/>
    </source>
</evidence>
<dbReference type="NCBIfam" id="TIGR01613">
    <property type="entry name" value="primase_Cterm"/>
    <property type="match status" value="1"/>
</dbReference>
<evidence type="ECO:0000256" key="3">
    <source>
        <dbReference type="ARBA" id="ARBA00022840"/>
    </source>
</evidence>
<feature type="region of interest" description="Disordered" evidence="4">
    <location>
        <begin position="33"/>
        <end position="60"/>
    </location>
</feature>
<dbReference type="PANTHER" id="PTHR35372:SF2">
    <property type="entry name" value="SF3 HELICASE DOMAIN-CONTAINING PROTEIN"/>
    <property type="match status" value="1"/>
</dbReference>
<protein>
    <submittedName>
        <fullName evidence="6">Phage/plasmid primase, P4 family</fullName>
    </submittedName>
</protein>
<keyword evidence="1" id="KW-0547">Nucleotide-binding</keyword>
<dbReference type="SUPFAM" id="SSF52540">
    <property type="entry name" value="P-loop containing nucleoside triphosphate hydrolases"/>
    <property type="match status" value="1"/>
</dbReference>
<dbReference type="InterPro" id="IPR014015">
    <property type="entry name" value="Helicase_SF3_DNA-vir"/>
</dbReference>
<dbReference type="InterPro" id="IPR014818">
    <property type="entry name" value="Phage/plasmid_primase_P4_C"/>
</dbReference>
<evidence type="ECO:0000256" key="4">
    <source>
        <dbReference type="SAM" id="MobiDB-lite"/>
    </source>
</evidence>
<organism evidence="6 7">
    <name type="scientific">Novosphingobium pituita</name>
    <dbReference type="NCBI Taxonomy" id="3056842"/>
    <lineage>
        <taxon>Bacteria</taxon>
        <taxon>Pseudomonadati</taxon>
        <taxon>Pseudomonadota</taxon>
        <taxon>Alphaproteobacteria</taxon>
        <taxon>Sphingomonadales</taxon>
        <taxon>Sphingomonadaceae</taxon>
        <taxon>Novosphingobium</taxon>
    </lineage>
</organism>
<keyword evidence="3" id="KW-0067">ATP-binding</keyword>
<dbReference type="RefSeq" id="WP_317975173.1">
    <property type="nucleotide sequence ID" value="NZ_BTFW01000001.1"/>
</dbReference>
<sequence>MTAHMNDAHTGHDFADIPDSDILAAFKAPNPLPVADNDDSGRGAAPLITPGALTPAKEAPTEETLSREFALLHAARWRFDHTASRWYRWDGSRWTPDECNLIRHQILTHVRTAGTATQTPKIATNKTVCGVEALMRPNPAFAVTQAQWDADPWLLGTPGGTVDLRSGALLAASPESRITKLTACAPGDGQPTLWLRFLSEATGGDLEMVDFLRRWCGYCLTGSTREHAFAFVHGPGGNGKSVFLNTLAGIMADYSATAAMETFADSRHDRHSTELAMLKGARLVTASETEAGRGWAEAKVKAITGGDPITARFMRQDNFTYTPQFKLLIAGNHAPSLRNVDDAMRRRLNILPFVVKPKTPDRDLEAKLRDEWPQILAWAIAGCLEWQSEGLMRPESVAGATEAYFADQDIFGQWLDERCERGPSFMEQPTPLFKSWSEYAHEAGEHPGNAKEFKAALERRDICQRKTGGVKFYRCVAVRRGSGD</sequence>
<reference evidence="6 7" key="1">
    <citation type="submission" date="2023-06" db="EMBL/GenBank/DDBJ databases">
        <title>Draft genome sequence of Novosphingobium sp. strain IK01.</title>
        <authorList>
            <person name="Hatamoto M."/>
            <person name="Ikarashi T."/>
            <person name="Yamaguchi T."/>
        </authorList>
    </citation>
    <scope>NUCLEOTIDE SEQUENCE [LARGE SCALE GENOMIC DNA]</scope>
    <source>
        <strain evidence="6 7">IK01</strain>
    </source>
</reference>
<keyword evidence="7" id="KW-1185">Reference proteome</keyword>
<dbReference type="PROSITE" id="PS51206">
    <property type="entry name" value="SF3_HELICASE_1"/>
    <property type="match status" value="1"/>
</dbReference>
<evidence type="ECO:0000259" key="5">
    <source>
        <dbReference type="PROSITE" id="PS51206"/>
    </source>
</evidence>
<accession>A0ABQ6P8B3</accession>
<evidence type="ECO:0000256" key="2">
    <source>
        <dbReference type="ARBA" id="ARBA00022801"/>
    </source>
</evidence>
<dbReference type="PANTHER" id="PTHR35372">
    <property type="entry name" value="ATP BINDING PROTEIN-RELATED"/>
    <property type="match status" value="1"/>
</dbReference>
<dbReference type="InterPro" id="IPR045455">
    <property type="entry name" value="NrS-1_pol-like_helicase"/>
</dbReference>
<evidence type="ECO:0000313" key="6">
    <source>
        <dbReference type="EMBL" id="GMM61493.1"/>
    </source>
</evidence>